<keyword evidence="2" id="KW-1185">Reference proteome</keyword>
<evidence type="ECO:0000313" key="2">
    <source>
        <dbReference type="Proteomes" id="UP000789525"/>
    </source>
</evidence>
<organism evidence="1 2">
    <name type="scientific">Acaulospora colombiana</name>
    <dbReference type="NCBI Taxonomy" id="27376"/>
    <lineage>
        <taxon>Eukaryota</taxon>
        <taxon>Fungi</taxon>
        <taxon>Fungi incertae sedis</taxon>
        <taxon>Mucoromycota</taxon>
        <taxon>Glomeromycotina</taxon>
        <taxon>Glomeromycetes</taxon>
        <taxon>Diversisporales</taxon>
        <taxon>Acaulosporaceae</taxon>
        <taxon>Acaulospora</taxon>
    </lineage>
</organism>
<evidence type="ECO:0000313" key="1">
    <source>
        <dbReference type="EMBL" id="CAG8464876.1"/>
    </source>
</evidence>
<reference evidence="1" key="1">
    <citation type="submission" date="2021-06" db="EMBL/GenBank/DDBJ databases">
        <authorList>
            <person name="Kallberg Y."/>
            <person name="Tangrot J."/>
            <person name="Rosling A."/>
        </authorList>
    </citation>
    <scope>NUCLEOTIDE SEQUENCE</scope>
    <source>
        <strain evidence="1">CL356</strain>
    </source>
</reference>
<proteinExistence type="predicted"/>
<accession>A0ACA9KCU4</accession>
<protein>
    <submittedName>
        <fullName evidence="1">4862_t:CDS:1</fullName>
    </submittedName>
</protein>
<comment type="caution">
    <text evidence="1">The sequence shown here is derived from an EMBL/GenBank/DDBJ whole genome shotgun (WGS) entry which is preliminary data.</text>
</comment>
<gene>
    <name evidence="1" type="ORF">ACOLOM_LOCUS1329</name>
</gene>
<dbReference type="EMBL" id="CAJVPT010001560">
    <property type="protein sequence ID" value="CAG8464876.1"/>
    <property type="molecule type" value="Genomic_DNA"/>
</dbReference>
<name>A0ACA9KCU4_9GLOM</name>
<sequence length="390" mass="44059">MSHLAWIPTVVPMADFDERFRKNLFYDPLWAQLSDLYGSIGASSIMSRTIVIGSDANTVRRILFLLSYFIRCNEVDENIEDMTPSDGLNLGRKKSLGKSERNQRNTSAQNSEAKDSLSQAASEVSCFNETDGQAKGWNVNEDKSQTETYFYKRKSSTENRRSLIIDSPFTEISVDNFLDVPMPKSQPSIMIPDPSLSKESVSSPTETPHRADQLFVKSYGRSLMVGYCDTYMPDFVLMGLPKYDFQDSLETDLKESLQVTVFGYDREIPHAGDSSFTVQGGHIRNGNRYFIPIRSSKYIRTMLHQCTELYTKTNMPAESCLEYIEDQLRILCYKAVSYRKFASGTSPSISSVSMFSPSKVEEAPLDILEALELHESDMELVDAIGSTFQL</sequence>
<dbReference type="Proteomes" id="UP000789525">
    <property type="component" value="Unassembled WGS sequence"/>
</dbReference>